<evidence type="ECO:0000259" key="8">
    <source>
        <dbReference type="PROSITE" id="PS50928"/>
    </source>
</evidence>
<feature type="transmembrane region" description="Helical" evidence="7">
    <location>
        <begin position="77"/>
        <end position="97"/>
    </location>
</feature>
<dbReference type="KEGG" id="dsc:ABOD76_10765"/>
<dbReference type="RefSeq" id="WP_350244842.1">
    <property type="nucleotide sequence ID" value="NZ_CP158299.1"/>
</dbReference>
<dbReference type="Gene3D" id="1.10.3720.10">
    <property type="entry name" value="MetI-like"/>
    <property type="match status" value="1"/>
</dbReference>
<reference evidence="9" key="1">
    <citation type="submission" date="2024-06" db="EMBL/GenBank/DDBJ databases">
        <title>Draft Genome Sequence of Deinococcus sonorensis Type Strain KR-87, a Biofilm Producing Representative of the Genus Deinococcus.</title>
        <authorList>
            <person name="Boren L.S."/>
            <person name="Grosso R.A."/>
            <person name="Hugenberg-Cox A.N."/>
            <person name="Hill J.T.E."/>
            <person name="Albert C.M."/>
            <person name="Tuohy J.M."/>
        </authorList>
    </citation>
    <scope>NUCLEOTIDE SEQUENCE</scope>
    <source>
        <strain evidence="9">KR-87</strain>
    </source>
</reference>
<name>A0AAU7UE43_9DEIO</name>
<gene>
    <name evidence="9" type="ORF">ABOD76_10765</name>
</gene>
<keyword evidence="4 7" id="KW-0812">Transmembrane</keyword>
<feature type="transmembrane region" description="Helical" evidence="7">
    <location>
        <begin position="161"/>
        <end position="183"/>
    </location>
</feature>
<evidence type="ECO:0000256" key="4">
    <source>
        <dbReference type="ARBA" id="ARBA00022692"/>
    </source>
</evidence>
<evidence type="ECO:0000256" key="6">
    <source>
        <dbReference type="ARBA" id="ARBA00023136"/>
    </source>
</evidence>
<evidence type="ECO:0000256" key="3">
    <source>
        <dbReference type="ARBA" id="ARBA00022475"/>
    </source>
</evidence>
<dbReference type="Pfam" id="PF00528">
    <property type="entry name" value="BPD_transp_1"/>
    <property type="match status" value="1"/>
</dbReference>
<dbReference type="InterPro" id="IPR000515">
    <property type="entry name" value="MetI-like"/>
</dbReference>
<feature type="transmembrane region" description="Helical" evidence="7">
    <location>
        <begin position="268"/>
        <end position="290"/>
    </location>
</feature>
<proteinExistence type="inferred from homology"/>
<dbReference type="SUPFAM" id="SSF161098">
    <property type="entry name" value="MetI-like"/>
    <property type="match status" value="1"/>
</dbReference>
<feature type="transmembrane region" description="Helical" evidence="7">
    <location>
        <begin position="12"/>
        <end position="31"/>
    </location>
</feature>
<protein>
    <submittedName>
        <fullName evidence="9">Sugar ABC transporter permease</fullName>
    </submittedName>
</protein>
<comment type="similarity">
    <text evidence="7">Belongs to the binding-protein-dependent transport system permease family.</text>
</comment>
<dbReference type="InterPro" id="IPR035906">
    <property type="entry name" value="MetI-like_sf"/>
</dbReference>
<evidence type="ECO:0000256" key="5">
    <source>
        <dbReference type="ARBA" id="ARBA00022989"/>
    </source>
</evidence>
<dbReference type="SUPFAM" id="SSF160964">
    <property type="entry name" value="MalF N-terminal region-like"/>
    <property type="match status" value="1"/>
</dbReference>
<comment type="subcellular location">
    <subcellularLocation>
        <location evidence="1 7">Cell membrane</location>
        <topology evidence="1 7">Multi-pass membrane protein</topology>
    </subcellularLocation>
</comment>
<sequence length="301" mass="33565">MRASWRDTLLSYAFLAPAIILLGLFTFYPLAYGTFLGFTQYDGARFAQGLGPKWVGLDNFRALIADPLFLTSLWNSVRYLLVVPLLQLASLAVAVLVNRELPAMPFFRAAYYVPVITTITATAVMWDWIYNKEGTLNWVLSGLHLLPQGAAFGWLNNEQTAFWAVMLVTFWRGFGYYMVLYLAGLQSIPAELEEAARLDGASSWQRFWRITVPMMRPTILLCSLLSTIAALRVLEEPLVLTQGGPLNSTYTALMYVYSKAFQGFNFDYGLASAAGLVVAVVALLLSLANFRLFRDSTGEQA</sequence>
<evidence type="ECO:0000256" key="1">
    <source>
        <dbReference type="ARBA" id="ARBA00004651"/>
    </source>
</evidence>
<dbReference type="InterPro" id="IPR051393">
    <property type="entry name" value="ABC_transporter_permease"/>
</dbReference>
<evidence type="ECO:0000256" key="2">
    <source>
        <dbReference type="ARBA" id="ARBA00022448"/>
    </source>
</evidence>
<dbReference type="PROSITE" id="PS50928">
    <property type="entry name" value="ABC_TM1"/>
    <property type="match status" value="1"/>
</dbReference>
<feature type="transmembrane region" description="Helical" evidence="7">
    <location>
        <begin position="109"/>
        <end position="129"/>
    </location>
</feature>
<dbReference type="PANTHER" id="PTHR30193">
    <property type="entry name" value="ABC TRANSPORTER PERMEASE PROTEIN"/>
    <property type="match status" value="1"/>
</dbReference>
<feature type="transmembrane region" description="Helical" evidence="7">
    <location>
        <begin position="214"/>
        <end position="234"/>
    </location>
</feature>
<evidence type="ECO:0000313" key="9">
    <source>
        <dbReference type="EMBL" id="XBV86764.1"/>
    </source>
</evidence>
<feature type="domain" description="ABC transmembrane type-1" evidence="8">
    <location>
        <begin position="73"/>
        <end position="289"/>
    </location>
</feature>
<evidence type="ECO:0000256" key="7">
    <source>
        <dbReference type="RuleBase" id="RU363032"/>
    </source>
</evidence>
<organism evidence="9">
    <name type="scientific">Deinococcus sonorensis KR-87</name>
    <dbReference type="NCBI Taxonomy" id="694439"/>
    <lineage>
        <taxon>Bacteria</taxon>
        <taxon>Thermotogati</taxon>
        <taxon>Deinococcota</taxon>
        <taxon>Deinococci</taxon>
        <taxon>Deinococcales</taxon>
        <taxon>Deinococcaceae</taxon>
        <taxon>Deinococcus</taxon>
    </lineage>
</organism>
<keyword evidence="3" id="KW-1003">Cell membrane</keyword>
<accession>A0AAU7UE43</accession>
<keyword evidence="6 7" id="KW-0472">Membrane</keyword>
<keyword evidence="2 7" id="KW-0813">Transport</keyword>
<dbReference type="EMBL" id="CP158299">
    <property type="protein sequence ID" value="XBV86764.1"/>
    <property type="molecule type" value="Genomic_DNA"/>
</dbReference>
<dbReference type="PANTHER" id="PTHR30193:SF44">
    <property type="entry name" value="LACTOSE TRANSPORT SYSTEM PERMEASE PROTEIN LACF"/>
    <property type="match status" value="1"/>
</dbReference>
<keyword evidence="5 7" id="KW-1133">Transmembrane helix</keyword>
<dbReference type="AlphaFoldDB" id="A0AAU7UE43"/>
<dbReference type="GO" id="GO:0005886">
    <property type="term" value="C:plasma membrane"/>
    <property type="evidence" value="ECO:0007669"/>
    <property type="project" value="UniProtKB-SubCell"/>
</dbReference>
<dbReference type="GO" id="GO:0055085">
    <property type="term" value="P:transmembrane transport"/>
    <property type="evidence" value="ECO:0007669"/>
    <property type="project" value="InterPro"/>
</dbReference>
<dbReference type="CDD" id="cd06261">
    <property type="entry name" value="TM_PBP2"/>
    <property type="match status" value="1"/>
</dbReference>